<dbReference type="EMBL" id="BMQJ01000018">
    <property type="protein sequence ID" value="GGQ22224.1"/>
    <property type="molecule type" value="Genomic_DNA"/>
</dbReference>
<dbReference type="InterPro" id="IPR029479">
    <property type="entry name" value="Nitroreductase"/>
</dbReference>
<gene>
    <name evidence="4" type="ORF">GCM10010140_60600</name>
</gene>
<feature type="domain" description="Nitroreductase" evidence="2">
    <location>
        <begin position="332"/>
        <end position="526"/>
    </location>
</feature>
<dbReference type="InterPro" id="IPR000415">
    <property type="entry name" value="Nitroreductase-like"/>
</dbReference>
<dbReference type="InterPro" id="IPR020051">
    <property type="entry name" value="SagB-type_dehydrogenase"/>
</dbReference>
<evidence type="ECO:0000259" key="2">
    <source>
        <dbReference type="Pfam" id="PF00881"/>
    </source>
</evidence>
<dbReference type="Pfam" id="PF00881">
    <property type="entry name" value="Nitroreductase"/>
    <property type="match status" value="1"/>
</dbReference>
<dbReference type="Proteomes" id="UP000611554">
    <property type="component" value="Unassembled WGS sequence"/>
</dbReference>
<accession>A0ABQ2RCK2</accession>
<dbReference type="PANTHER" id="PTHR43745:SF2">
    <property type="entry name" value="NITROREDUCTASE MJ1384-RELATED"/>
    <property type="match status" value="1"/>
</dbReference>
<evidence type="ECO:0000256" key="1">
    <source>
        <dbReference type="SAM" id="MobiDB-lite"/>
    </source>
</evidence>
<protein>
    <recommendedName>
        <fullName evidence="6">Thiopeptide-type bacteriocin biosynthesis domain-containing protein</fullName>
    </recommendedName>
</protein>
<feature type="domain" description="Thiopeptide-type bacteriocin biosynthesis" evidence="3">
    <location>
        <begin position="4"/>
        <end position="265"/>
    </location>
</feature>
<comment type="caution">
    <text evidence="4">The sequence shown here is derived from an EMBL/GenBank/DDBJ whole genome shotgun (WGS) entry which is preliminary data.</text>
</comment>
<sequence>MDTWTSLHCFVHWSVERTDDFLTGVLGPLMAARRTSGWFFIRYWEGGPHLRVRALGVGDPAELERAVADAVADALPADLPADAGWTPHGIVKSIAYEPETGRYGEAEGIGVAERVFCRSTETAVEALSGRFPQGRMSAAIRLVRATTLGLGLDERAAAAWLRRHAASWRYTGEVELLPPAVPLARTARLVAGQGEALRHLLAAAEDDDLCVRWSRTVAEADGELAARGLDEVRRLWIWASQLHMLCNRLGVQPDEERAVCWLVAALLAADAGTDQRYLEESKYPPGILPSLPDDSHGEPSQDRPPMPGLPEVRLPEGPPLSLPLGEALNRRASCRTFTGPVGAAELGSLLGLAFGARADRTLRFGDGPAHAYRRRPFPGAGARYGTRLRLVVRKVEGLDPGTYHVGEDGRALRRLGAPPADDELAATSMWLTSAQVDERLGLIDVTRVPAVLLLTANLDTHRPRYGTRALRFALLEAGHVAQNLTLAATALGLGTITLGGFYDDLVHELFGLDGVAESALYLLPVGLPG</sequence>
<evidence type="ECO:0000313" key="5">
    <source>
        <dbReference type="Proteomes" id="UP000611554"/>
    </source>
</evidence>
<dbReference type="InterPro" id="IPR052544">
    <property type="entry name" value="Bacteriocin_Proc_Enz"/>
</dbReference>
<dbReference type="RefSeq" id="WP_189249861.1">
    <property type="nucleotide sequence ID" value="NZ_BMQJ01000018.1"/>
</dbReference>
<keyword evidence="5" id="KW-1185">Reference proteome</keyword>
<dbReference type="NCBIfam" id="TIGR03891">
    <property type="entry name" value="thiopep_ocin"/>
    <property type="match status" value="1"/>
</dbReference>
<feature type="region of interest" description="Disordered" evidence="1">
    <location>
        <begin position="282"/>
        <end position="318"/>
    </location>
</feature>
<dbReference type="SUPFAM" id="SSF55469">
    <property type="entry name" value="FMN-dependent nitroreductase-like"/>
    <property type="match status" value="1"/>
</dbReference>
<evidence type="ECO:0000313" key="4">
    <source>
        <dbReference type="EMBL" id="GGQ22224.1"/>
    </source>
</evidence>
<evidence type="ECO:0000259" key="3">
    <source>
        <dbReference type="Pfam" id="PF14028"/>
    </source>
</evidence>
<dbReference type="PANTHER" id="PTHR43745">
    <property type="entry name" value="NITROREDUCTASE MJ1384-RELATED"/>
    <property type="match status" value="1"/>
</dbReference>
<dbReference type="NCBIfam" id="TIGR03605">
    <property type="entry name" value="antibiot_sagB"/>
    <property type="match status" value="1"/>
</dbReference>
<proteinExistence type="predicted"/>
<dbReference type="CDD" id="cd02142">
    <property type="entry name" value="McbC_SagB-like_oxidoreductase"/>
    <property type="match status" value="1"/>
</dbReference>
<reference evidence="5" key="1">
    <citation type="journal article" date="2019" name="Int. J. Syst. Evol. Microbiol.">
        <title>The Global Catalogue of Microorganisms (GCM) 10K type strain sequencing project: providing services to taxonomists for standard genome sequencing and annotation.</title>
        <authorList>
            <consortium name="The Broad Institute Genomics Platform"/>
            <consortium name="The Broad Institute Genome Sequencing Center for Infectious Disease"/>
            <person name="Wu L."/>
            <person name="Ma J."/>
        </authorList>
    </citation>
    <scope>NUCLEOTIDE SEQUENCE [LARGE SCALE GENOMIC DNA]</scope>
    <source>
        <strain evidence="5">JCM 3115</strain>
    </source>
</reference>
<evidence type="ECO:0008006" key="6">
    <source>
        <dbReference type="Google" id="ProtNLM"/>
    </source>
</evidence>
<name>A0ABQ2RCK2_9ACTN</name>
<dbReference type="Gene3D" id="3.40.109.10">
    <property type="entry name" value="NADH Oxidase"/>
    <property type="match status" value="1"/>
</dbReference>
<dbReference type="InterPro" id="IPR023809">
    <property type="entry name" value="Thiopep_bacteriocin_synth_dom"/>
</dbReference>
<dbReference type="Pfam" id="PF14028">
    <property type="entry name" value="Lant_dehydr_C"/>
    <property type="match status" value="1"/>
</dbReference>
<organism evidence="4 5">
    <name type="scientific">Streptosporangium pseudovulgare</name>
    <dbReference type="NCBI Taxonomy" id="35765"/>
    <lineage>
        <taxon>Bacteria</taxon>
        <taxon>Bacillati</taxon>
        <taxon>Actinomycetota</taxon>
        <taxon>Actinomycetes</taxon>
        <taxon>Streptosporangiales</taxon>
        <taxon>Streptosporangiaceae</taxon>
        <taxon>Streptosporangium</taxon>
    </lineage>
</organism>